<dbReference type="PANTHER" id="PTHR43405:SF1">
    <property type="entry name" value="GLYCOSYL HYDROLASE DIGH"/>
    <property type="match status" value="1"/>
</dbReference>
<feature type="domain" description="Glycosyl hydrolase-like 10" evidence="2">
    <location>
        <begin position="51"/>
        <end position="190"/>
    </location>
</feature>
<accession>A0ABV0JQH4</accession>
<name>A0ABV0JQH4_9CYAN</name>
<keyword evidence="1" id="KW-0732">Signal</keyword>
<gene>
    <name evidence="3" type="ORF">NDI37_10455</name>
</gene>
<dbReference type="Proteomes" id="UP001442494">
    <property type="component" value="Unassembled WGS sequence"/>
</dbReference>
<dbReference type="RefSeq" id="WP_347269417.1">
    <property type="nucleotide sequence ID" value="NZ_JAMPKK010000018.1"/>
</dbReference>
<evidence type="ECO:0000313" key="3">
    <source>
        <dbReference type="EMBL" id="MEP0864891.1"/>
    </source>
</evidence>
<keyword evidence="4" id="KW-1185">Reference proteome</keyword>
<comment type="caution">
    <text evidence="3">The sequence shown here is derived from an EMBL/GenBank/DDBJ whole genome shotgun (WGS) entry which is preliminary data.</text>
</comment>
<dbReference type="SUPFAM" id="SSF51445">
    <property type="entry name" value="(Trans)glycosidases"/>
    <property type="match status" value="1"/>
</dbReference>
<dbReference type="PANTHER" id="PTHR43405">
    <property type="entry name" value="GLYCOSYL HYDROLASE DIGH"/>
    <property type="match status" value="1"/>
</dbReference>
<dbReference type="Pfam" id="PF02638">
    <property type="entry name" value="GHL10"/>
    <property type="match status" value="2"/>
</dbReference>
<evidence type="ECO:0000313" key="4">
    <source>
        <dbReference type="Proteomes" id="UP001442494"/>
    </source>
</evidence>
<dbReference type="InterPro" id="IPR017853">
    <property type="entry name" value="GH"/>
</dbReference>
<reference evidence="3 4" key="1">
    <citation type="submission" date="2022-04" db="EMBL/GenBank/DDBJ databases">
        <title>Positive selection, recombination, and allopatry shape intraspecific diversity of widespread and dominant cyanobacteria.</title>
        <authorList>
            <person name="Wei J."/>
            <person name="Shu W."/>
            <person name="Hu C."/>
        </authorList>
    </citation>
    <scope>NUCLEOTIDE SEQUENCE [LARGE SCALE GENOMIC DNA]</scope>
    <source>
        <strain evidence="3 4">GB2-A5</strain>
    </source>
</reference>
<proteinExistence type="predicted"/>
<organism evidence="3 4">
    <name type="scientific">Funiculus sociatus GB2-A5</name>
    <dbReference type="NCBI Taxonomy" id="2933946"/>
    <lineage>
        <taxon>Bacteria</taxon>
        <taxon>Bacillati</taxon>
        <taxon>Cyanobacteriota</taxon>
        <taxon>Cyanophyceae</taxon>
        <taxon>Coleofasciculales</taxon>
        <taxon>Coleofasciculaceae</taxon>
        <taxon>Funiculus</taxon>
    </lineage>
</organism>
<dbReference type="InterPro" id="IPR052177">
    <property type="entry name" value="Divisome_Glycosyl_Hydrolase"/>
</dbReference>
<sequence>MTRKRHKGRKGKQNRNPTWFISWLCLAVAIALSIYPPQFKANPPTISASTELRGVWLTNVASGVLYTPWGINRALDQLSQLNFNTVYPVVWNRGNTFYPSSVAKRVTGRSQDRGLKILRLGNDVLAQIVEQGNRQRLRVIPWFEYGFMAPAGSNLAKRHPGWISLRGDGTKMLTPDIEPNLLKPAKPNVEPSSRKIQQFIRKQLTRKVVWLNPLHPEVQQFILDLIVEVVEKYDVAGIQLDDHFGLPVELGYDPYTIRLYQQEHQGKSPPTNPKDSEWIRWRADKITDFMQRVFQAVKSVNPYCLVSLSPNPYNFAYRSYLQDWQTWIKRGLVNELVLQVYRDDLKTFAAELSQPAVQMARGQIPVGVGILSGLWGRPVDMKQIQGQVQVVRDRGFNGVSFFYWESLWSYMSPESPKKRREAFRSLFPASATQPKVLPKSPPTG</sequence>
<evidence type="ECO:0000256" key="1">
    <source>
        <dbReference type="ARBA" id="ARBA00022729"/>
    </source>
</evidence>
<protein>
    <submittedName>
        <fullName evidence="3">Family 10 glycosylhydrolase</fullName>
    </submittedName>
</protein>
<feature type="domain" description="Glycosyl hydrolase-like 10" evidence="2">
    <location>
        <begin position="204"/>
        <end position="382"/>
    </location>
</feature>
<dbReference type="EMBL" id="JAMPKK010000018">
    <property type="protein sequence ID" value="MEP0864891.1"/>
    <property type="molecule type" value="Genomic_DNA"/>
</dbReference>
<dbReference type="Gene3D" id="3.20.20.80">
    <property type="entry name" value="Glycosidases"/>
    <property type="match status" value="1"/>
</dbReference>
<dbReference type="InterPro" id="IPR003790">
    <property type="entry name" value="GHL10"/>
</dbReference>
<evidence type="ECO:0000259" key="2">
    <source>
        <dbReference type="Pfam" id="PF02638"/>
    </source>
</evidence>